<gene>
    <name evidence="2" type="ORF">Bealeia1_00773</name>
</gene>
<feature type="region of interest" description="Disordered" evidence="1">
    <location>
        <begin position="41"/>
        <end position="95"/>
    </location>
</feature>
<dbReference type="EMBL" id="CP133270">
    <property type="protein sequence ID" value="WVX66594.1"/>
    <property type="molecule type" value="Genomic_DNA"/>
</dbReference>
<reference evidence="2 3" key="1">
    <citation type="journal article" date="2024" name="Environ. Microbiol.">
        <title>Novel evolutionary insights on the interactions of the Holosporales (Alphaproteobacteria) with eukaryotic hosts from comparative genomics.</title>
        <authorList>
            <person name="Giovannini M."/>
            <person name="Petroni G."/>
            <person name="Castelli M."/>
        </authorList>
    </citation>
    <scope>NUCLEOTIDE SEQUENCE [LARGE SCALE GENOMIC DNA]</scope>
    <source>
        <strain evidence="2 3">US_Bl 15I1</strain>
    </source>
</reference>
<dbReference type="Proteomes" id="UP001330434">
    <property type="component" value="Chromosome"/>
</dbReference>
<sequence>MVMIEYRLGFMMVTKIIYTMSVLGLVLSSLTLNAGKIPQCEERGGTQERSHPGLQKKIKKKTKFRDTEEKKESAKNVRPGTPHPSPQKKRLNGQTESQELLFAPDKLNLCETPPLLRIPRRKPSNQKNNFMFHDDTPMPLPVDARNVLRTEKQLSQDVFNTLNFKNSKENSSENQSLQEVEELIKNIQLNDSMDEINEM</sequence>
<keyword evidence="3" id="KW-1185">Reference proteome</keyword>
<evidence type="ECO:0000313" key="2">
    <source>
        <dbReference type="EMBL" id="WVX66594.1"/>
    </source>
</evidence>
<feature type="compositionally biased region" description="Basic residues" evidence="1">
    <location>
        <begin position="54"/>
        <end position="63"/>
    </location>
</feature>
<proteinExistence type="predicted"/>
<dbReference type="RefSeq" id="WP_331255446.1">
    <property type="nucleotide sequence ID" value="NZ_CP133270.1"/>
</dbReference>
<feature type="compositionally biased region" description="Basic and acidic residues" evidence="1">
    <location>
        <begin position="64"/>
        <end position="75"/>
    </location>
</feature>
<feature type="region of interest" description="Disordered" evidence="1">
    <location>
        <begin position="118"/>
        <end position="137"/>
    </location>
</feature>
<evidence type="ECO:0000313" key="3">
    <source>
        <dbReference type="Proteomes" id="UP001330434"/>
    </source>
</evidence>
<organism evidence="2 3">
    <name type="scientific">Candidatus Bealeia paramacronuclearis</name>
    <dbReference type="NCBI Taxonomy" id="1921001"/>
    <lineage>
        <taxon>Bacteria</taxon>
        <taxon>Pseudomonadati</taxon>
        <taxon>Pseudomonadota</taxon>
        <taxon>Alphaproteobacteria</taxon>
        <taxon>Holosporales</taxon>
        <taxon>Holosporaceae</taxon>
        <taxon>Candidatus Bealeia</taxon>
    </lineage>
</organism>
<name>A0ABZ2C2A6_9PROT</name>
<feature type="compositionally biased region" description="Basic and acidic residues" evidence="1">
    <location>
        <begin position="41"/>
        <end position="51"/>
    </location>
</feature>
<evidence type="ECO:0000256" key="1">
    <source>
        <dbReference type="SAM" id="MobiDB-lite"/>
    </source>
</evidence>
<protein>
    <submittedName>
        <fullName evidence="2">Uncharacterized protein</fullName>
    </submittedName>
</protein>
<accession>A0ABZ2C2A6</accession>